<comment type="caution">
    <text evidence="10">The sequence shown here is derived from an EMBL/GenBank/DDBJ whole genome shotgun (WGS) entry which is preliminary data.</text>
</comment>
<accession>A0A2A9P066</accession>
<evidence type="ECO:0000313" key="11">
    <source>
        <dbReference type="Proteomes" id="UP000037136"/>
    </source>
</evidence>
<feature type="region of interest" description="Disordered" evidence="8">
    <location>
        <begin position="374"/>
        <end position="402"/>
    </location>
</feature>
<dbReference type="OrthoDB" id="6159439at2759"/>
<dbReference type="InterPro" id="IPR017970">
    <property type="entry name" value="Homeobox_CS"/>
</dbReference>
<dbReference type="GO" id="GO:0003677">
    <property type="term" value="F:DNA binding"/>
    <property type="evidence" value="ECO:0007669"/>
    <property type="project" value="UniProtKB-UniRule"/>
</dbReference>
<reference evidence="10 11" key="2">
    <citation type="journal article" date="2017" name="Sci. Rep.">
        <title>Ant-infecting Ophiocordyceps genomes reveal a high diversity of potential behavioral manipulation genes and a possible major role for enterotoxins.</title>
        <authorList>
            <person name="de Bekker C."/>
            <person name="Ohm R.A."/>
            <person name="Evans H.C."/>
            <person name="Brachmann A."/>
            <person name="Hughes D.P."/>
        </authorList>
    </citation>
    <scope>NUCLEOTIDE SEQUENCE [LARGE SCALE GENOMIC DNA]</scope>
    <source>
        <strain evidence="10 11">SC16a</strain>
    </source>
</reference>
<feature type="compositionally biased region" description="Polar residues" evidence="8">
    <location>
        <begin position="298"/>
        <end position="307"/>
    </location>
</feature>
<evidence type="ECO:0000256" key="3">
    <source>
        <dbReference type="ARBA" id="ARBA00023125"/>
    </source>
</evidence>
<evidence type="ECO:0000313" key="10">
    <source>
        <dbReference type="EMBL" id="PFH55208.1"/>
    </source>
</evidence>
<evidence type="ECO:0000259" key="9">
    <source>
        <dbReference type="PROSITE" id="PS50071"/>
    </source>
</evidence>
<dbReference type="EMBL" id="LAZP02001088">
    <property type="protein sequence ID" value="PFH55208.1"/>
    <property type="molecule type" value="Genomic_DNA"/>
</dbReference>
<dbReference type="PROSITE" id="PS00027">
    <property type="entry name" value="HOMEOBOX_1"/>
    <property type="match status" value="1"/>
</dbReference>
<dbReference type="InterPro" id="IPR050720">
    <property type="entry name" value="Engrailed_Homeobox_TFs"/>
</dbReference>
<dbReference type="AlphaFoldDB" id="A0A2A9P066"/>
<organism evidence="10 11">
    <name type="scientific">Ophiocordyceps unilateralis</name>
    <name type="common">Zombie-ant fungus</name>
    <name type="synonym">Torrubia unilateralis</name>
    <dbReference type="NCBI Taxonomy" id="268505"/>
    <lineage>
        <taxon>Eukaryota</taxon>
        <taxon>Fungi</taxon>
        <taxon>Dikarya</taxon>
        <taxon>Ascomycota</taxon>
        <taxon>Pezizomycotina</taxon>
        <taxon>Sordariomycetes</taxon>
        <taxon>Hypocreomycetidae</taxon>
        <taxon>Hypocreales</taxon>
        <taxon>Ophiocordycipitaceae</taxon>
        <taxon>Ophiocordyceps</taxon>
    </lineage>
</organism>
<feature type="DNA-binding region" description="Homeobox" evidence="6">
    <location>
        <begin position="59"/>
        <end position="118"/>
    </location>
</feature>
<feature type="domain" description="Homeobox" evidence="9">
    <location>
        <begin position="57"/>
        <end position="117"/>
    </location>
</feature>
<comment type="subcellular location">
    <subcellularLocation>
        <location evidence="1 6 7">Nucleus</location>
    </subcellularLocation>
</comment>
<evidence type="ECO:0000256" key="5">
    <source>
        <dbReference type="ARBA" id="ARBA00023242"/>
    </source>
</evidence>
<protein>
    <recommendedName>
        <fullName evidence="9">Homeobox domain-containing protein</fullName>
    </recommendedName>
</protein>
<dbReference type="InterPro" id="IPR001356">
    <property type="entry name" value="HD"/>
</dbReference>
<keyword evidence="5 6" id="KW-0539">Nucleus</keyword>
<dbReference type="Pfam" id="PF00046">
    <property type="entry name" value="Homeodomain"/>
    <property type="match status" value="1"/>
</dbReference>
<dbReference type="STRING" id="268505.A0A2A9P066"/>
<evidence type="ECO:0000256" key="6">
    <source>
        <dbReference type="PROSITE-ProRule" id="PRU00108"/>
    </source>
</evidence>
<evidence type="ECO:0000256" key="4">
    <source>
        <dbReference type="ARBA" id="ARBA00023155"/>
    </source>
</evidence>
<dbReference type="SUPFAM" id="SSF46689">
    <property type="entry name" value="Homeodomain-like"/>
    <property type="match status" value="1"/>
</dbReference>
<dbReference type="PANTHER" id="PTHR24341:SF6">
    <property type="entry name" value="HOMEOBOX PROTEIN INVECTED"/>
    <property type="match status" value="1"/>
</dbReference>
<keyword evidence="4 6" id="KW-0371">Homeobox</keyword>
<name>A0A2A9P066_OPHUN</name>
<feature type="region of interest" description="Disordered" evidence="8">
    <location>
        <begin position="115"/>
        <end position="232"/>
    </location>
</feature>
<dbReference type="PROSITE" id="PS50071">
    <property type="entry name" value="HOMEOBOX_2"/>
    <property type="match status" value="1"/>
</dbReference>
<dbReference type="GO" id="GO:0000981">
    <property type="term" value="F:DNA-binding transcription factor activity, RNA polymerase II-specific"/>
    <property type="evidence" value="ECO:0007669"/>
    <property type="project" value="InterPro"/>
</dbReference>
<feature type="compositionally biased region" description="Basic and acidic residues" evidence="8">
    <location>
        <begin position="115"/>
        <end position="149"/>
    </location>
</feature>
<dbReference type="PANTHER" id="PTHR24341">
    <property type="entry name" value="HOMEOBOX PROTEIN ENGRAILED"/>
    <property type="match status" value="1"/>
</dbReference>
<dbReference type="CDD" id="cd00086">
    <property type="entry name" value="homeodomain"/>
    <property type="match status" value="1"/>
</dbReference>
<dbReference type="Proteomes" id="UP000037136">
    <property type="component" value="Unassembled WGS sequence"/>
</dbReference>
<keyword evidence="11" id="KW-1185">Reference proteome</keyword>
<dbReference type="SMART" id="SM00389">
    <property type="entry name" value="HOX"/>
    <property type="match status" value="1"/>
</dbReference>
<feature type="compositionally biased region" description="Low complexity" evidence="8">
    <location>
        <begin position="348"/>
        <end position="358"/>
    </location>
</feature>
<feature type="compositionally biased region" description="Polar residues" evidence="8">
    <location>
        <begin position="170"/>
        <end position="213"/>
    </location>
</feature>
<gene>
    <name evidence="10" type="ORF">XA68_10365</name>
</gene>
<feature type="region of interest" description="Disordered" evidence="8">
    <location>
        <begin position="292"/>
        <end position="362"/>
    </location>
</feature>
<dbReference type="GO" id="GO:0016586">
    <property type="term" value="C:RSC-type complex"/>
    <property type="evidence" value="ECO:0007669"/>
    <property type="project" value="TreeGrafter"/>
</dbReference>
<evidence type="ECO:0000256" key="8">
    <source>
        <dbReference type="SAM" id="MobiDB-lite"/>
    </source>
</evidence>
<evidence type="ECO:0000256" key="7">
    <source>
        <dbReference type="RuleBase" id="RU000682"/>
    </source>
</evidence>
<sequence>MGSFSQPQWPSWAYSAALDDPFSPYTQLAGFPAYLPDSVDAYQTHHNRHLVPHHHMSRATESKPRLSKDEVEVLEAEFQKNHKPSSSTKKALAESMRVDNARINNWFQNRRAREKKENNIREYEAKQRLEKDKAEAESGRLPDTARQRDLVASSAPFPEVGSRARMDAPSSPSVQSVPDASSETTEPSQAADSTASDRSPGRSSPQNRPVTPTRQDDDGMTGELTDPMDGYLDSCAAADFPNGLSLDEPELLLSAGAKSSSQLFDFYHGFMGDSVSAGQDAETPAAALAQLSPVADDSQPTSPQASDVASRRNRRPAPLSISGARSHTGPYTPGADMDVRGDRASPLRRVASASGSSSRVRKVVTPRSPFFDAAADVGSRSRRSPSVAGHPHSRAPLTPDTPMTLHQQALADGSFYALDAKFVPADALHDTLRTPPTTPGFMESLFSLGAGYDMSISEEALISPALSSMPGGFDMSGAAGGLTGFVDGQGGCTSYHNASSLPASQLGNAYFGNLLGGGASSYGWADLSASAVTSPGLLPRQASYHEHDVHET</sequence>
<dbReference type="Gene3D" id="1.10.10.60">
    <property type="entry name" value="Homeodomain-like"/>
    <property type="match status" value="1"/>
</dbReference>
<dbReference type="InterPro" id="IPR009057">
    <property type="entry name" value="Homeodomain-like_sf"/>
</dbReference>
<proteinExistence type="inferred from homology"/>
<reference evidence="10 11" key="1">
    <citation type="journal article" date="2015" name="BMC Genomics">
        <title>Gene expression during zombie ant biting behavior reflects the complexity underlying fungal parasitic behavioral manipulation.</title>
        <authorList>
            <person name="de Bekker C."/>
            <person name="Ohm R.A."/>
            <person name="Loreto R.G."/>
            <person name="Sebastian A."/>
            <person name="Albert I."/>
            <person name="Merrow M."/>
            <person name="Brachmann A."/>
            <person name="Hughes D.P."/>
        </authorList>
    </citation>
    <scope>NUCLEOTIDE SEQUENCE [LARGE SCALE GENOMIC DNA]</scope>
    <source>
        <strain evidence="10 11">SC16a</strain>
    </source>
</reference>
<comment type="similarity">
    <text evidence="2">Belongs to the engrailed homeobox family.</text>
</comment>
<evidence type="ECO:0000256" key="2">
    <source>
        <dbReference type="ARBA" id="ARBA00010896"/>
    </source>
</evidence>
<evidence type="ECO:0000256" key="1">
    <source>
        <dbReference type="ARBA" id="ARBA00004123"/>
    </source>
</evidence>
<keyword evidence="3 6" id="KW-0238">DNA-binding</keyword>